<dbReference type="InterPro" id="IPR050171">
    <property type="entry name" value="MFS_Transporters"/>
</dbReference>
<dbReference type="PANTHER" id="PTHR23517:SF13">
    <property type="entry name" value="MAJOR FACILITATOR SUPERFAMILY MFS_1"/>
    <property type="match status" value="1"/>
</dbReference>
<comment type="subcellular location">
    <subcellularLocation>
        <location evidence="1">Cell membrane</location>
        <topology evidence="1">Multi-pass membrane protein</topology>
    </subcellularLocation>
</comment>
<name>A0ABT4UIU1_9BACT</name>
<dbReference type="RefSeq" id="WP_407031071.1">
    <property type="nucleotide sequence ID" value="NZ_JAQGEF010000007.1"/>
</dbReference>
<reference evidence="9 10" key="1">
    <citation type="submission" date="2022-12" db="EMBL/GenBank/DDBJ databases">
        <title>Chitinophagaceae gen. sp. nov., a new member of the family Chitinophagaceae, isolated from soil in a chemical factory.</title>
        <authorList>
            <person name="Ke Z."/>
        </authorList>
    </citation>
    <scope>NUCLEOTIDE SEQUENCE [LARGE SCALE GENOMIC DNA]</scope>
    <source>
        <strain evidence="9 10">LY-5</strain>
    </source>
</reference>
<gene>
    <name evidence="9" type="ORF">O3P16_08000</name>
</gene>
<dbReference type="PANTHER" id="PTHR23517">
    <property type="entry name" value="RESISTANCE PROTEIN MDTM, PUTATIVE-RELATED-RELATED"/>
    <property type="match status" value="1"/>
</dbReference>
<evidence type="ECO:0000256" key="6">
    <source>
        <dbReference type="ARBA" id="ARBA00023136"/>
    </source>
</evidence>
<dbReference type="NCBIfam" id="NF003477">
    <property type="entry name" value="PRK05122.1"/>
    <property type="match status" value="1"/>
</dbReference>
<evidence type="ECO:0000256" key="1">
    <source>
        <dbReference type="ARBA" id="ARBA00004651"/>
    </source>
</evidence>
<keyword evidence="4 7" id="KW-0812">Transmembrane</keyword>
<dbReference type="InterPro" id="IPR036259">
    <property type="entry name" value="MFS_trans_sf"/>
</dbReference>
<evidence type="ECO:0000256" key="7">
    <source>
        <dbReference type="SAM" id="Phobius"/>
    </source>
</evidence>
<feature type="transmembrane region" description="Helical" evidence="7">
    <location>
        <begin position="49"/>
        <end position="71"/>
    </location>
</feature>
<accession>A0ABT4UIU1</accession>
<evidence type="ECO:0000256" key="4">
    <source>
        <dbReference type="ARBA" id="ARBA00022692"/>
    </source>
</evidence>
<dbReference type="Gene3D" id="1.20.1250.20">
    <property type="entry name" value="MFS general substrate transporter like domains"/>
    <property type="match status" value="1"/>
</dbReference>
<dbReference type="CDD" id="cd17489">
    <property type="entry name" value="MFS_YfcJ_like"/>
    <property type="match status" value="1"/>
</dbReference>
<sequence length="401" mass="42471">MSTIVTNTAATKSWKLKIASYVCLTFFGYISIGLPLGVLPIFLHKTLGFNEVITGIVISLQYVTTFFIRGYAGTIVDKKGPKVAVYISMVSFAVSGLLFALAIWQQHTPMLSLVTLSVSRLIMGCGEGMIGASPVNWAMLVVGRQHTAEAISYNGIFTYGSLAIGAPLGVYITQFLGLQYIGAFSVLFSLLGLLYAKTKPAVKESSVAADISFIQVLKKVAPYGLGLGLAGIGFGSISNFITLYYDYWNWQNAAYALTVFSAAFITGRFIFSNAINKHGGINVAIFCILTEVVGLGILFMAGNAGLALIGAAISGLGFSLVFPALGVEAVKLLPASRAGVALAAYGLFIDLSLGVTGPFSGTIVNLFGMRSLYAFSAGLVFAGLILLLYLKKKNRVEALAE</sequence>
<dbReference type="PROSITE" id="PS50850">
    <property type="entry name" value="MFS"/>
    <property type="match status" value="1"/>
</dbReference>
<keyword evidence="6 7" id="KW-0472">Membrane</keyword>
<dbReference type="EMBL" id="JAQGEF010000007">
    <property type="protein sequence ID" value="MDA3614747.1"/>
    <property type="molecule type" value="Genomic_DNA"/>
</dbReference>
<dbReference type="Proteomes" id="UP001210231">
    <property type="component" value="Unassembled WGS sequence"/>
</dbReference>
<dbReference type="SUPFAM" id="SSF103473">
    <property type="entry name" value="MFS general substrate transporter"/>
    <property type="match status" value="1"/>
</dbReference>
<dbReference type="InterPro" id="IPR011701">
    <property type="entry name" value="MFS"/>
</dbReference>
<evidence type="ECO:0000256" key="3">
    <source>
        <dbReference type="ARBA" id="ARBA00022475"/>
    </source>
</evidence>
<keyword evidence="3" id="KW-1003">Cell membrane</keyword>
<evidence type="ECO:0000259" key="8">
    <source>
        <dbReference type="PROSITE" id="PS50850"/>
    </source>
</evidence>
<feature type="transmembrane region" description="Helical" evidence="7">
    <location>
        <begin position="21"/>
        <end position="43"/>
    </location>
</feature>
<keyword evidence="5 7" id="KW-1133">Transmembrane helix</keyword>
<dbReference type="InterPro" id="IPR020846">
    <property type="entry name" value="MFS_dom"/>
</dbReference>
<feature type="transmembrane region" description="Helical" evidence="7">
    <location>
        <begin position="307"/>
        <end position="327"/>
    </location>
</feature>
<keyword evidence="10" id="KW-1185">Reference proteome</keyword>
<feature type="transmembrane region" description="Helical" evidence="7">
    <location>
        <begin position="253"/>
        <end position="271"/>
    </location>
</feature>
<evidence type="ECO:0000313" key="10">
    <source>
        <dbReference type="Proteomes" id="UP001210231"/>
    </source>
</evidence>
<evidence type="ECO:0000256" key="2">
    <source>
        <dbReference type="ARBA" id="ARBA00022448"/>
    </source>
</evidence>
<proteinExistence type="predicted"/>
<dbReference type="Pfam" id="PF07690">
    <property type="entry name" value="MFS_1"/>
    <property type="match status" value="1"/>
</dbReference>
<feature type="transmembrane region" description="Helical" evidence="7">
    <location>
        <begin position="220"/>
        <end position="241"/>
    </location>
</feature>
<feature type="transmembrane region" description="Helical" evidence="7">
    <location>
        <begin position="151"/>
        <end position="172"/>
    </location>
</feature>
<feature type="transmembrane region" description="Helical" evidence="7">
    <location>
        <begin position="339"/>
        <end position="359"/>
    </location>
</feature>
<keyword evidence="2" id="KW-0813">Transport</keyword>
<feature type="transmembrane region" description="Helical" evidence="7">
    <location>
        <begin position="178"/>
        <end position="196"/>
    </location>
</feature>
<feature type="transmembrane region" description="Helical" evidence="7">
    <location>
        <begin position="83"/>
        <end position="104"/>
    </location>
</feature>
<comment type="caution">
    <text evidence="9">The sequence shown here is derived from an EMBL/GenBank/DDBJ whole genome shotgun (WGS) entry which is preliminary data.</text>
</comment>
<evidence type="ECO:0000313" key="9">
    <source>
        <dbReference type="EMBL" id="MDA3614747.1"/>
    </source>
</evidence>
<feature type="transmembrane region" description="Helical" evidence="7">
    <location>
        <begin position="283"/>
        <end position="301"/>
    </location>
</feature>
<evidence type="ECO:0000256" key="5">
    <source>
        <dbReference type="ARBA" id="ARBA00022989"/>
    </source>
</evidence>
<feature type="domain" description="Major facilitator superfamily (MFS) profile" evidence="8">
    <location>
        <begin position="212"/>
        <end position="401"/>
    </location>
</feature>
<protein>
    <submittedName>
        <fullName evidence="9">MFS transporter</fullName>
    </submittedName>
</protein>
<feature type="transmembrane region" description="Helical" evidence="7">
    <location>
        <begin position="371"/>
        <end position="390"/>
    </location>
</feature>
<organism evidence="9 10">
    <name type="scientific">Polluticaenibacter yanchengensis</name>
    <dbReference type="NCBI Taxonomy" id="3014562"/>
    <lineage>
        <taxon>Bacteria</taxon>
        <taxon>Pseudomonadati</taxon>
        <taxon>Bacteroidota</taxon>
        <taxon>Chitinophagia</taxon>
        <taxon>Chitinophagales</taxon>
        <taxon>Chitinophagaceae</taxon>
        <taxon>Polluticaenibacter</taxon>
    </lineage>
</organism>